<dbReference type="OrthoDB" id="9804264at2"/>
<dbReference type="EMBL" id="LT828648">
    <property type="protein sequence ID" value="SLM50201.1"/>
    <property type="molecule type" value="Genomic_DNA"/>
</dbReference>
<feature type="modified residue" description="N6-(pyridoxal phosphate)lysine" evidence="3">
    <location>
        <position position="182"/>
    </location>
</feature>
<evidence type="ECO:0000256" key="4">
    <source>
        <dbReference type="RuleBase" id="RU004508"/>
    </source>
</evidence>
<dbReference type="GO" id="GO:0008483">
    <property type="term" value="F:transaminase activity"/>
    <property type="evidence" value="ECO:0007669"/>
    <property type="project" value="UniProtKB-KW"/>
</dbReference>
<evidence type="ECO:0000313" key="6">
    <source>
        <dbReference type="Proteomes" id="UP000192042"/>
    </source>
</evidence>
<dbReference type="Gene3D" id="3.90.1150.10">
    <property type="entry name" value="Aspartate Aminotransferase, domain 1"/>
    <property type="match status" value="1"/>
</dbReference>
<dbReference type="AlphaFoldDB" id="A0A1W1IBA9"/>
<proteinExistence type="inferred from homology"/>
<evidence type="ECO:0000256" key="3">
    <source>
        <dbReference type="PIRSR" id="PIRSR000390-2"/>
    </source>
</evidence>
<dbReference type="PANTHER" id="PTHR30244:SF34">
    <property type="entry name" value="DTDP-4-AMINO-4,6-DIDEOXYGALACTOSE TRANSAMINASE"/>
    <property type="match status" value="1"/>
</dbReference>
<protein>
    <submittedName>
        <fullName evidence="5">Putative Aminotransferase</fullName>
        <ecNumber evidence="5">2.6.1.-</ecNumber>
    </submittedName>
</protein>
<dbReference type="InterPro" id="IPR015422">
    <property type="entry name" value="PyrdxlP-dep_Trfase_small"/>
</dbReference>
<dbReference type="Gene3D" id="3.40.640.10">
    <property type="entry name" value="Type I PLP-dependent aspartate aminotransferase-like (Major domain)"/>
    <property type="match status" value="1"/>
</dbReference>
<gene>
    <name evidence="5" type="ORF">NSJP_4034</name>
</gene>
<dbReference type="SUPFAM" id="SSF53383">
    <property type="entry name" value="PLP-dependent transferases"/>
    <property type="match status" value="1"/>
</dbReference>
<dbReference type="EC" id="2.6.1.-" evidence="5"/>
<dbReference type="KEGG" id="nja:NSJP_4034"/>
<keyword evidence="3 4" id="KW-0663">Pyridoxal phosphate</keyword>
<dbReference type="GO" id="GO:0000271">
    <property type="term" value="P:polysaccharide biosynthetic process"/>
    <property type="evidence" value="ECO:0007669"/>
    <property type="project" value="TreeGrafter"/>
</dbReference>
<dbReference type="InterPro" id="IPR015421">
    <property type="entry name" value="PyrdxlP-dep_Trfase_major"/>
</dbReference>
<keyword evidence="6" id="KW-1185">Reference proteome</keyword>
<dbReference type="InterPro" id="IPR015424">
    <property type="entry name" value="PyrdxlP-dep_Trfase"/>
</dbReference>
<dbReference type="InterPro" id="IPR000653">
    <property type="entry name" value="DegT/StrS_aminotransferase"/>
</dbReference>
<feature type="active site" description="Proton acceptor" evidence="2">
    <location>
        <position position="182"/>
    </location>
</feature>
<name>A0A1W1IBA9_9BACT</name>
<dbReference type="PIRSF" id="PIRSF000390">
    <property type="entry name" value="PLP_StrS"/>
    <property type="match status" value="1"/>
</dbReference>
<evidence type="ECO:0000313" key="5">
    <source>
        <dbReference type="EMBL" id="SLM50201.1"/>
    </source>
</evidence>
<dbReference type="PANTHER" id="PTHR30244">
    <property type="entry name" value="TRANSAMINASE"/>
    <property type="match status" value="1"/>
</dbReference>
<evidence type="ECO:0000256" key="2">
    <source>
        <dbReference type="PIRSR" id="PIRSR000390-1"/>
    </source>
</evidence>
<keyword evidence="5" id="KW-0808">Transferase</keyword>
<sequence>MKLQRTLAPTSAPLSLSNLIGSLPGLIGGRKYRERLIRELEAKFQARGVFLVSSGKAALVVVLKALAASSRRRRVIIPAYTCFSVPSAIVRAGLEVVLCDVNPRTLDFDFEELERLLSEDILCVLPTHLFGLPADVRRVVQLCRTRDIAVVEDAAQALGGGSEKGLVGTEGDVAFFSLGRGKNLTSGTGGIIVTKSPTLADAIHAEYSKLPAASFGETCRNWAELVLMRAFIRPTWYWLPSGLPFLGLGETKFYTDFPVCRMDEVRACQLVGWDRRLAKANTDRAACAGKLIMGLNQGFNGLQPITHPDGVYLRLPVLLRDRVAKHEACARSQKYGAGVSSSYPTTIQDIPELAGRITDRTCPGAQEVVERLVTLPTHEFVTESDRVKIWRVLGVSEPRSRNTGARSAPVDQCSSG</sequence>
<keyword evidence="5" id="KW-0032">Aminotransferase</keyword>
<dbReference type="RefSeq" id="WP_080888329.1">
    <property type="nucleotide sequence ID" value="NZ_LT828648.1"/>
</dbReference>
<dbReference type="Proteomes" id="UP000192042">
    <property type="component" value="Chromosome I"/>
</dbReference>
<comment type="similarity">
    <text evidence="1 4">Belongs to the DegT/DnrJ/EryC1 family.</text>
</comment>
<accession>A0A1W1IBA9</accession>
<dbReference type="GO" id="GO:0030170">
    <property type="term" value="F:pyridoxal phosphate binding"/>
    <property type="evidence" value="ECO:0007669"/>
    <property type="project" value="TreeGrafter"/>
</dbReference>
<reference evidence="5 6" key="1">
    <citation type="submission" date="2017-03" db="EMBL/GenBank/DDBJ databases">
        <authorList>
            <person name="Afonso C.L."/>
            <person name="Miller P.J."/>
            <person name="Scott M.A."/>
            <person name="Spackman E."/>
            <person name="Goraichik I."/>
            <person name="Dimitrov K.M."/>
            <person name="Suarez D.L."/>
            <person name="Swayne D.E."/>
        </authorList>
    </citation>
    <scope>NUCLEOTIDE SEQUENCE [LARGE SCALE GENOMIC DNA]</scope>
    <source>
        <strain evidence="5">Genome sequencing of Nitrospira japonica strain NJ11</strain>
    </source>
</reference>
<organism evidence="5 6">
    <name type="scientific">Nitrospira japonica</name>
    <dbReference type="NCBI Taxonomy" id="1325564"/>
    <lineage>
        <taxon>Bacteria</taxon>
        <taxon>Pseudomonadati</taxon>
        <taxon>Nitrospirota</taxon>
        <taxon>Nitrospiria</taxon>
        <taxon>Nitrospirales</taxon>
        <taxon>Nitrospiraceae</taxon>
        <taxon>Nitrospira</taxon>
    </lineage>
</organism>
<dbReference type="Pfam" id="PF01041">
    <property type="entry name" value="DegT_DnrJ_EryC1"/>
    <property type="match status" value="1"/>
</dbReference>
<dbReference type="STRING" id="1325564.NSJP_4034"/>
<evidence type="ECO:0000256" key="1">
    <source>
        <dbReference type="ARBA" id="ARBA00037999"/>
    </source>
</evidence>